<sequence>MKQEHSSLADGRYGRVFDPARPSAELNWSISADGRAGHVFNLARPSAELVAWPIQLGHRRAELVQLGGWLSWSFGRSSSAIRRAGWCAPSTLQ</sequence>
<name>A0A8S9RJJ9_BRACR</name>
<evidence type="ECO:0000313" key="1">
    <source>
        <dbReference type="EMBL" id="KAF3573338.1"/>
    </source>
</evidence>
<reference evidence="1" key="1">
    <citation type="submission" date="2019-12" db="EMBL/GenBank/DDBJ databases">
        <title>Genome sequencing and annotation of Brassica cretica.</title>
        <authorList>
            <person name="Studholme D.J."/>
            <person name="Sarris P."/>
        </authorList>
    </citation>
    <scope>NUCLEOTIDE SEQUENCE</scope>
    <source>
        <strain evidence="1">PFS-109/04</strain>
        <tissue evidence="1">Leaf</tissue>
    </source>
</reference>
<organism evidence="1 2">
    <name type="scientific">Brassica cretica</name>
    <name type="common">Mustard</name>
    <dbReference type="NCBI Taxonomy" id="69181"/>
    <lineage>
        <taxon>Eukaryota</taxon>
        <taxon>Viridiplantae</taxon>
        <taxon>Streptophyta</taxon>
        <taxon>Embryophyta</taxon>
        <taxon>Tracheophyta</taxon>
        <taxon>Spermatophyta</taxon>
        <taxon>Magnoliopsida</taxon>
        <taxon>eudicotyledons</taxon>
        <taxon>Gunneridae</taxon>
        <taxon>Pentapetalae</taxon>
        <taxon>rosids</taxon>
        <taxon>malvids</taxon>
        <taxon>Brassicales</taxon>
        <taxon>Brassicaceae</taxon>
        <taxon>Brassiceae</taxon>
        <taxon>Brassica</taxon>
    </lineage>
</organism>
<proteinExistence type="predicted"/>
<comment type="caution">
    <text evidence="1">The sequence shown here is derived from an EMBL/GenBank/DDBJ whole genome shotgun (WGS) entry which is preliminary data.</text>
</comment>
<dbReference type="EMBL" id="QGKX02000095">
    <property type="protein sequence ID" value="KAF3573338.1"/>
    <property type="molecule type" value="Genomic_DNA"/>
</dbReference>
<dbReference type="Proteomes" id="UP000712600">
    <property type="component" value="Unassembled WGS sequence"/>
</dbReference>
<accession>A0A8S9RJJ9</accession>
<evidence type="ECO:0000313" key="2">
    <source>
        <dbReference type="Proteomes" id="UP000712600"/>
    </source>
</evidence>
<dbReference type="AlphaFoldDB" id="A0A8S9RJJ9"/>
<gene>
    <name evidence="1" type="ORF">F2Q69_00059192</name>
</gene>
<protein>
    <submittedName>
        <fullName evidence="1">Uncharacterized protein</fullName>
    </submittedName>
</protein>